<dbReference type="Proteomes" id="UP000187203">
    <property type="component" value="Unassembled WGS sequence"/>
</dbReference>
<evidence type="ECO:0000313" key="1">
    <source>
        <dbReference type="EMBL" id="OMP08904.1"/>
    </source>
</evidence>
<sequence length="70" mass="7928">MALSSMPSRSNLNHQRIVVGSFIEDYTNRVDIISFDLETISIKTQSTLSFDHPYPPTHQAYGGRLWSWGG</sequence>
<dbReference type="OrthoDB" id="24670at2759"/>
<reference evidence="2" key="1">
    <citation type="submission" date="2013-09" db="EMBL/GenBank/DDBJ databases">
        <title>Corchorus olitorius genome sequencing.</title>
        <authorList>
            <person name="Alam M."/>
            <person name="Haque M.S."/>
            <person name="Islam M.S."/>
            <person name="Emdad E.M."/>
            <person name="Islam M.M."/>
            <person name="Ahmed B."/>
            <person name="Halim A."/>
            <person name="Hossen Q.M.M."/>
            <person name="Hossain M.Z."/>
            <person name="Ahmed R."/>
            <person name="Khan M.M."/>
            <person name="Islam R."/>
            <person name="Rashid M.M."/>
            <person name="Khan S.A."/>
            <person name="Rahman M.S."/>
            <person name="Alam M."/>
            <person name="Yahiya A.S."/>
            <person name="Khan M.S."/>
            <person name="Azam M.S."/>
            <person name="Haque T."/>
            <person name="Lashkar M.Z.H."/>
            <person name="Akhand A.I."/>
            <person name="Morshed G."/>
            <person name="Roy S."/>
            <person name="Uddin K.S."/>
            <person name="Rabeya T."/>
            <person name="Hossain A.S."/>
            <person name="Chowdhury A."/>
            <person name="Snigdha A.R."/>
            <person name="Mortoza M.S."/>
            <person name="Matin S.A."/>
            <person name="Hoque S.M.E."/>
            <person name="Islam M.K."/>
            <person name="Roy D.K."/>
            <person name="Haider R."/>
            <person name="Moosa M.M."/>
            <person name="Elias S.M."/>
            <person name="Hasan A.M."/>
            <person name="Jahan S."/>
            <person name="Shafiuddin M."/>
            <person name="Mahmood N."/>
            <person name="Shommy N.S."/>
        </authorList>
    </citation>
    <scope>NUCLEOTIDE SEQUENCE [LARGE SCALE GENOMIC DNA]</scope>
    <source>
        <strain evidence="2">cv. O-4</strain>
    </source>
</reference>
<dbReference type="EMBL" id="AWUE01012553">
    <property type="protein sequence ID" value="OMP08904.1"/>
    <property type="molecule type" value="Genomic_DNA"/>
</dbReference>
<protein>
    <submittedName>
        <fullName evidence="1">Uncharacterized protein</fullName>
    </submittedName>
</protein>
<dbReference type="STRING" id="93759.A0A1R3KPC0"/>
<evidence type="ECO:0000313" key="2">
    <source>
        <dbReference type="Proteomes" id="UP000187203"/>
    </source>
</evidence>
<accession>A0A1R3KPC0</accession>
<dbReference type="AlphaFoldDB" id="A0A1R3KPC0"/>
<organism evidence="1 2">
    <name type="scientific">Corchorus olitorius</name>
    <dbReference type="NCBI Taxonomy" id="93759"/>
    <lineage>
        <taxon>Eukaryota</taxon>
        <taxon>Viridiplantae</taxon>
        <taxon>Streptophyta</taxon>
        <taxon>Embryophyta</taxon>
        <taxon>Tracheophyta</taxon>
        <taxon>Spermatophyta</taxon>
        <taxon>Magnoliopsida</taxon>
        <taxon>eudicotyledons</taxon>
        <taxon>Gunneridae</taxon>
        <taxon>Pentapetalae</taxon>
        <taxon>rosids</taxon>
        <taxon>malvids</taxon>
        <taxon>Malvales</taxon>
        <taxon>Malvaceae</taxon>
        <taxon>Grewioideae</taxon>
        <taxon>Apeibeae</taxon>
        <taxon>Corchorus</taxon>
    </lineage>
</organism>
<comment type="caution">
    <text evidence="1">The sequence shown here is derived from an EMBL/GenBank/DDBJ whole genome shotgun (WGS) entry which is preliminary data.</text>
</comment>
<keyword evidence="2" id="KW-1185">Reference proteome</keyword>
<name>A0A1R3KPC0_9ROSI</name>
<gene>
    <name evidence="1" type="ORF">COLO4_06008</name>
</gene>
<proteinExistence type="predicted"/>